<keyword evidence="2" id="KW-0574">Periplasm</keyword>
<dbReference type="SUPFAM" id="SSF109998">
    <property type="entry name" value="Triger factor/SurA peptide-binding domain-like"/>
    <property type="match status" value="1"/>
</dbReference>
<dbReference type="PANTHER" id="PTHR47637">
    <property type="entry name" value="CHAPERONE SURA"/>
    <property type="match status" value="1"/>
</dbReference>
<evidence type="ECO:0000256" key="6">
    <source>
        <dbReference type="PROSITE-ProRule" id="PRU00278"/>
    </source>
</evidence>
<dbReference type="Gene3D" id="1.10.4030.10">
    <property type="entry name" value="Porin chaperone SurA, peptide-binding domain"/>
    <property type="match status" value="1"/>
</dbReference>
<organism evidence="8 9">
    <name type="scientific">Desulfotalea psychrophila (strain LSv54 / DSM 12343)</name>
    <dbReference type="NCBI Taxonomy" id="177439"/>
    <lineage>
        <taxon>Bacteria</taxon>
        <taxon>Pseudomonadati</taxon>
        <taxon>Thermodesulfobacteriota</taxon>
        <taxon>Desulfobulbia</taxon>
        <taxon>Desulfobulbales</taxon>
        <taxon>Desulfocapsaceae</taxon>
        <taxon>Desulfotalea</taxon>
    </lineage>
</organism>
<dbReference type="STRING" id="177439.DP3084"/>
<dbReference type="GO" id="GO:0003755">
    <property type="term" value="F:peptidyl-prolyl cis-trans isomerase activity"/>
    <property type="evidence" value="ECO:0007669"/>
    <property type="project" value="UniProtKB-KW"/>
</dbReference>
<keyword evidence="3 6" id="KW-0697">Rotamase</keyword>
<name>Q6AIL7_DESPS</name>
<keyword evidence="1" id="KW-0732">Signal</keyword>
<dbReference type="KEGG" id="dps:DP3084"/>
<dbReference type="Proteomes" id="UP000000602">
    <property type="component" value="Chromosome"/>
</dbReference>
<dbReference type="PANTHER" id="PTHR47637:SF1">
    <property type="entry name" value="CHAPERONE SURA"/>
    <property type="match status" value="1"/>
</dbReference>
<dbReference type="SUPFAM" id="SSF54534">
    <property type="entry name" value="FKBP-like"/>
    <property type="match status" value="1"/>
</dbReference>
<dbReference type="InterPro" id="IPR050280">
    <property type="entry name" value="OMP_Chaperone_SurA"/>
</dbReference>
<dbReference type="eggNOG" id="COG0760">
    <property type="taxonomic scope" value="Bacteria"/>
</dbReference>
<dbReference type="Pfam" id="PF09312">
    <property type="entry name" value="SurA_N"/>
    <property type="match status" value="1"/>
</dbReference>
<evidence type="ECO:0000313" key="9">
    <source>
        <dbReference type="Proteomes" id="UP000000602"/>
    </source>
</evidence>
<gene>
    <name evidence="8" type="ordered locus">DP3084</name>
</gene>
<sequence length="333" mass="37662">MHNLPKLLKKFMSLRTSYLSCIFTLILLSPLQAQVIDKVVAVVNNEVITLSELNAETAEIKHKITETAPADQQEEAMAEAREGALNSIIDKKLIAQKAKEARVFVSDEEVEGTIAGIQKRASLSREQFIEELKKSGLSFNTYQNNIRSQLLQRKVINYDIRSKIVIPESQIREYYEKEYTINAQDGEYYLLQIGFDWDKEEAGSKEKTLQFAKRIHAIAVKGQDFGALAEKYSTLPSAKDRGDIGFFAIDDMSENMARAISPLKPGEVSNIIESPAGYQFFKVLSGDQNNSISKAPYATVKEVIQAKLFEIQMQKDFSSWVKELKENAYIQKL</sequence>
<dbReference type="InterPro" id="IPR000297">
    <property type="entry name" value="PPIase_PpiC"/>
</dbReference>
<evidence type="ECO:0000313" key="8">
    <source>
        <dbReference type="EMBL" id="CAG37813.1"/>
    </source>
</evidence>
<dbReference type="Gene3D" id="3.10.50.40">
    <property type="match status" value="1"/>
</dbReference>
<evidence type="ECO:0000256" key="3">
    <source>
        <dbReference type="ARBA" id="ARBA00023110"/>
    </source>
</evidence>
<feature type="domain" description="PpiC" evidence="7">
    <location>
        <begin position="185"/>
        <end position="285"/>
    </location>
</feature>
<dbReference type="PROSITE" id="PS50198">
    <property type="entry name" value="PPIC_PPIASE_2"/>
    <property type="match status" value="1"/>
</dbReference>
<dbReference type="OrthoDB" id="14196at2"/>
<dbReference type="InterPro" id="IPR023058">
    <property type="entry name" value="PPIase_PpiC_CS"/>
</dbReference>
<proteinExistence type="predicted"/>
<evidence type="ECO:0000259" key="7">
    <source>
        <dbReference type="PROSITE" id="PS50198"/>
    </source>
</evidence>
<evidence type="ECO:0000256" key="5">
    <source>
        <dbReference type="ARBA" id="ARBA00023235"/>
    </source>
</evidence>
<keyword evidence="4" id="KW-0143">Chaperone</keyword>
<protein>
    <recommendedName>
        <fullName evidence="7">PpiC domain-containing protein</fullName>
    </recommendedName>
</protein>
<reference evidence="9" key="1">
    <citation type="journal article" date="2004" name="Environ. Microbiol.">
        <title>The genome of Desulfotalea psychrophila, a sulfate-reducing bacterium from permanently cold Arctic sediments.</title>
        <authorList>
            <person name="Rabus R."/>
            <person name="Ruepp A."/>
            <person name="Frickey T."/>
            <person name="Rattei T."/>
            <person name="Fartmann B."/>
            <person name="Stark M."/>
            <person name="Bauer M."/>
            <person name="Zibat A."/>
            <person name="Lombardot T."/>
            <person name="Becker I."/>
            <person name="Amann J."/>
            <person name="Gellner K."/>
            <person name="Teeling H."/>
            <person name="Leuschner W.D."/>
            <person name="Gloeckner F.-O."/>
            <person name="Lupas A.N."/>
            <person name="Amann R."/>
            <person name="Klenk H.-P."/>
        </authorList>
    </citation>
    <scope>NUCLEOTIDE SEQUENCE [LARGE SCALE GENOMIC DNA]</scope>
    <source>
        <strain evidence="9">DSM 12343 / LSv54</strain>
    </source>
</reference>
<keyword evidence="5 6" id="KW-0413">Isomerase</keyword>
<dbReference type="PROSITE" id="PS01096">
    <property type="entry name" value="PPIC_PPIASE_1"/>
    <property type="match status" value="1"/>
</dbReference>
<evidence type="ECO:0000256" key="4">
    <source>
        <dbReference type="ARBA" id="ARBA00023186"/>
    </source>
</evidence>
<dbReference type="InterPro" id="IPR027304">
    <property type="entry name" value="Trigger_fact/SurA_dom_sf"/>
</dbReference>
<accession>Q6AIL7</accession>
<dbReference type="InterPro" id="IPR015391">
    <property type="entry name" value="SurA_N"/>
</dbReference>
<keyword evidence="9" id="KW-1185">Reference proteome</keyword>
<dbReference type="AlphaFoldDB" id="Q6AIL7"/>
<dbReference type="EMBL" id="CR522870">
    <property type="protein sequence ID" value="CAG37813.1"/>
    <property type="molecule type" value="Genomic_DNA"/>
</dbReference>
<dbReference type="Pfam" id="PF00639">
    <property type="entry name" value="Rotamase"/>
    <property type="match status" value="1"/>
</dbReference>
<dbReference type="InterPro" id="IPR046357">
    <property type="entry name" value="PPIase_dom_sf"/>
</dbReference>
<dbReference type="HOGENOM" id="CLU_034646_5_0_7"/>
<evidence type="ECO:0000256" key="1">
    <source>
        <dbReference type="ARBA" id="ARBA00022729"/>
    </source>
</evidence>
<evidence type="ECO:0000256" key="2">
    <source>
        <dbReference type="ARBA" id="ARBA00022764"/>
    </source>
</evidence>